<keyword evidence="2" id="KW-0320">Glycogen biosynthesis</keyword>
<dbReference type="InterPro" id="IPR011004">
    <property type="entry name" value="Trimer_LpxA-like_sf"/>
</dbReference>
<dbReference type="SUPFAM" id="SSF53448">
    <property type="entry name" value="Nucleotide-diphospho-sugar transferases"/>
    <property type="match status" value="1"/>
</dbReference>
<dbReference type="InterPro" id="IPR005835">
    <property type="entry name" value="NTP_transferase_dom"/>
</dbReference>
<dbReference type="Proteomes" id="UP000188993">
    <property type="component" value="Chromosome"/>
</dbReference>
<dbReference type="Pfam" id="PF00483">
    <property type="entry name" value="NTP_transferase"/>
    <property type="match status" value="1"/>
</dbReference>
<dbReference type="GO" id="GO:0008878">
    <property type="term" value="F:glucose-1-phosphate adenylyltransferase activity"/>
    <property type="evidence" value="ECO:0007669"/>
    <property type="project" value="InterPro"/>
</dbReference>
<proteinExistence type="inferred from homology"/>
<dbReference type="STRING" id="708126.BW727_101121"/>
<dbReference type="EMBL" id="CP019728">
    <property type="protein sequence ID" value="AQS53489.1"/>
    <property type="molecule type" value="Genomic_DNA"/>
</dbReference>
<dbReference type="NCBIfam" id="TIGR02092">
    <property type="entry name" value="glgD"/>
    <property type="match status" value="1"/>
</dbReference>
<name>A0A1S6IPQ5_9LACT</name>
<protein>
    <submittedName>
        <fullName evidence="5">Glycogen biosynthesis protein GlgD</fullName>
    </submittedName>
</protein>
<reference evidence="5 6" key="1">
    <citation type="journal article" date="2014" name="Int. J. Syst. Evol. Microbiol.">
        <title>Jeotgalibaca dankookensis gen. nov., sp. nov., a member of the family Carnobacteriaceae, isolated from seujeot (Korean traditional food).</title>
        <authorList>
            <person name="Lee D.G."/>
            <person name="Trujillo M.E."/>
            <person name="Kang H."/>
            <person name="Ahn T.Y."/>
        </authorList>
    </citation>
    <scope>NUCLEOTIDE SEQUENCE [LARGE SCALE GENOMIC DNA]</scope>
    <source>
        <strain evidence="5 6">EX-07</strain>
    </source>
</reference>
<evidence type="ECO:0000256" key="1">
    <source>
        <dbReference type="ARBA" id="ARBA00010443"/>
    </source>
</evidence>
<organism evidence="5 6">
    <name type="scientific">Jeotgalibaca dankookensis</name>
    <dbReference type="NCBI Taxonomy" id="708126"/>
    <lineage>
        <taxon>Bacteria</taxon>
        <taxon>Bacillati</taxon>
        <taxon>Bacillota</taxon>
        <taxon>Bacilli</taxon>
        <taxon>Lactobacillales</taxon>
        <taxon>Carnobacteriaceae</taxon>
        <taxon>Jeotgalibaca</taxon>
    </lineage>
</organism>
<dbReference type="PANTHER" id="PTHR43523:SF6">
    <property type="entry name" value="GLYCOGEN BIOSYNTHESIS PROTEIN GLGD"/>
    <property type="match status" value="1"/>
</dbReference>
<dbReference type="GO" id="GO:0005978">
    <property type="term" value="P:glycogen biosynthetic process"/>
    <property type="evidence" value="ECO:0007669"/>
    <property type="project" value="UniProtKB-KW"/>
</dbReference>
<keyword evidence="6" id="KW-1185">Reference proteome</keyword>
<dbReference type="Gene3D" id="3.90.550.10">
    <property type="entry name" value="Spore Coat Polysaccharide Biosynthesis Protein SpsA, Chain A"/>
    <property type="match status" value="1"/>
</dbReference>
<dbReference type="OrthoDB" id="9801810at2"/>
<dbReference type="SUPFAM" id="SSF51161">
    <property type="entry name" value="Trimeric LpxA-like enzymes"/>
    <property type="match status" value="1"/>
</dbReference>
<accession>A0A1S6IPQ5</accession>
<evidence type="ECO:0000259" key="3">
    <source>
        <dbReference type="Pfam" id="PF00483"/>
    </source>
</evidence>
<evidence type="ECO:0000313" key="6">
    <source>
        <dbReference type="Proteomes" id="UP000188993"/>
    </source>
</evidence>
<evidence type="ECO:0000313" key="5">
    <source>
        <dbReference type="EMBL" id="AQS53489.1"/>
    </source>
</evidence>
<dbReference type="KEGG" id="jda:BW727_101121"/>
<dbReference type="AlphaFoldDB" id="A0A1S6IPQ5"/>
<dbReference type="InterPro" id="IPR011832">
    <property type="entry name" value="GlgDAde_trans"/>
</dbReference>
<dbReference type="PANTHER" id="PTHR43523">
    <property type="entry name" value="GLUCOSE-1-PHOSPHATE ADENYLYLTRANSFERASE-RELATED"/>
    <property type="match status" value="1"/>
</dbReference>
<dbReference type="Pfam" id="PF24894">
    <property type="entry name" value="Hexapep_GlmU"/>
    <property type="match status" value="1"/>
</dbReference>
<feature type="domain" description="Nucleotidyl transferase" evidence="3">
    <location>
        <begin position="20"/>
        <end position="167"/>
    </location>
</feature>
<dbReference type="RefSeq" id="WP_062469050.1">
    <property type="nucleotide sequence ID" value="NZ_BBYN01000010.1"/>
</dbReference>
<sequence length="383" mass="43579">MRMNKICAILSLTEPSTRDMQPLTTMRPVAALPMASRYRAIDFHLSNFSHAEMDSVAIFIGGSGRSIYDHIRSGAVWNLESDLAGGIFTYSQTYMKQFMGERNNEENDFYNDQKEFLIKSKSEYVVVSAGKIITSLDFQDVLKFHLKNSGDITLTYKMVPKQEVQGHQYERVVRLDQDKDVLELVPSQDYDYQDDTVALNLNTYLLSVDKILEIIGRAEKESIHMDIDRLVTYYSQFYQVDAYEYTGTMVNLDSIQAYYEANMSLLNKDYYDKVFHGERRVITKVKNEAPTYYSCDANVKNTILATGGFISGEIENSLIFRKVSVDKGAVIRDSIVMQGSKVGKDAILEYCILDKNVTIEPGVVLKGSKDNLIIIEKNKTVRA</sequence>
<evidence type="ECO:0000259" key="4">
    <source>
        <dbReference type="Pfam" id="PF24894"/>
    </source>
</evidence>
<dbReference type="Gene3D" id="2.160.10.10">
    <property type="entry name" value="Hexapeptide repeat proteins"/>
    <property type="match status" value="1"/>
</dbReference>
<dbReference type="InterPro" id="IPR056818">
    <property type="entry name" value="GlmU/GlgC-like_hexapep"/>
</dbReference>
<feature type="domain" description="Glucose-1-phosphate adenylyltransferase/Bifunctional protein GlmU-like C-terminal hexapeptide" evidence="4">
    <location>
        <begin position="297"/>
        <end position="364"/>
    </location>
</feature>
<dbReference type="InterPro" id="IPR029044">
    <property type="entry name" value="Nucleotide-diphossugar_trans"/>
</dbReference>
<gene>
    <name evidence="5" type="primary">glgD</name>
    <name evidence="5" type="ORF">BW727_101121</name>
</gene>
<dbReference type="CDD" id="cd04651">
    <property type="entry name" value="LbH_G1P_AT_C"/>
    <property type="match status" value="1"/>
</dbReference>
<comment type="similarity">
    <text evidence="1">Belongs to the bacterial/plant glucose-1-phosphate adenylyltransferase family.</text>
</comment>
<evidence type="ECO:0000256" key="2">
    <source>
        <dbReference type="ARBA" id="ARBA00023056"/>
    </source>
</evidence>
<dbReference type="InterPro" id="IPR011831">
    <property type="entry name" value="ADP-Glc_PPase"/>
</dbReference>